<evidence type="ECO:0000256" key="4">
    <source>
        <dbReference type="ARBA" id="ARBA00022759"/>
    </source>
</evidence>
<dbReference type="Proteomes" id="UP001303046">
    <property type="component" value="Unassembled WGS sequence"/>
</dbReference>
<evidence type="ECO:0000259" key="6">
    <source>
        <dbReference type="PROSITE" id="PS50175"/>
    </source>
</evidence>
<keyword evidence="1" id="KW-0808">Transferase</keyword>
<evidence type="ECO:0000256" key="1">
    <source>
        <dbReference type="ARBA" id="ARBA00022679"/>
    </source>
</evidence>
<evidence type="ECO:0000313" key="8">
    <source>
        <dbReference type="Proteomes" id="UP001303046"/>
    </source>
</evidence>
<protein>
    <recommendedName>
        <fullName evidence="6">Peptidase A2 domain-containing protein</fullName>
    </recommendedName>
</protein>
<evidence type="ECO:0000256" key="5">
    <source>
        <dbReference type="ARBA" id="ARBA00022801"/>
    </source>
</evidence>
<evidence type="ECO:0000313" key="7">
    <source>
        <dbReference type="EMBL" id="KAK6767058.1"/>
    </source>
</evidence>
<evidence type="ECO:0000256" key="2">
    <source>
        <dbReference type="ARBA" id="ARBA00022695"/>
    </source>
</evidence>
<keyword evidence="2" id="KW-0548">Nucleotidyltransferase</keyword>
<dbReference type="Gene3D" id="2.40.70.10">
    <property type="entry name" value="Acid Proteases"/>
    <property type="match status" value="1"/>
</dbReference>
<dbReference type="InterPro" id="IPR021109">
    <property type="entry name" value="Peptidase_aspartic_dom_sf"/>
</dbReference>
<dbReference type="PANTHER" id="PTHR37984:SF5">
    <property type="entry name" value="PROTEIN NYNRIN-LIKE"/>
    <property type="match status" value="1"/>
</dbReference>
<keyword evidence="4" id="KW-0255">Endonuclease</keyword>
<dbReference type="PROSITE" id="PS50175">
    <property type="entry name" value="ASP_PROT_RETROV"/>
    <property type="match status" value="1"/>
</dbReference>
<organism evidence="7 8">
    <name type="scientific">Necator americanus</name>
    <name type="common">Human hookworm</name>
    <dbReference type="NCBI Taxonomy" id="51031"/>
    <lineage>
        <taxon>Eukaryota</taxon>
        <taxon>Metazoa</taxon>
        <taxon>Ecdysozoa</taxon>
        <taxon>Nematoda</taxon>
        <taxon>Chromadorea</taxon>
        <taxon>Rhabditida</taxon>
        <taxon>Rhabditina</taxon>
        <taxon>Rhabditomorpha</taxon>
        <taxon>Strongyloidea</taxon>
        <taxon>Ancylostomatidae</taxon>
        <taxon>Bunostominae</taxon>
        <taxon>Necator</taxon>
    </lineage>
</organism>
<dbReference type="SUPFAM" id="SSF50630">
    <property type="entry name" value="Acid proteases"/>
    <property type="match status" value="1"/>
</dbReference>
<keyword evidence="8" id="KW-1185">Reference proteome</keyword>
<keyword evidence="3" id="KW-0540">Nuclease</keyword>
<dbReference type="PANTHER" id="PTHR37984">
    <property type="entry name" value="PROTEIN CBG26694"/>
    <property type="match status" value="1"/>
</dbReference>
<gene>
    <name evidence="7" type="primary">Necator_chrX.g26538</name>
    <name evidence="7" type="ORF">RB195_026371</name>
</gene>
<comment type="caution">
    <text evidence="7">The sequence shown here is derived from an EMBL/GenBank/DDBJ whole genome shotgun (WGS) entry which is preliminary data.</text>
</comment>
<dbReference type="InterPro" id="IPR050951">
    <property type="entry name" value="Retrovirus_Pol_polyprotein"/>
</dbReference>
<evidence type="ECO:0000256" key="3">
    <source>
        <dbReference type="ARBA" id="ARBA00022722"/>
    </source>
</evidence>
<feature type="domain" description="Peptidase A2" evidence="6">
    <location>
        <begin position="70"/>
        <end position="101"/>
    </location>
</feature>
<sequence>MLHSSNDQVYCMSTLWIRKRVEIRLDIREQEMPRLQTLWTQASILQKFPGEEEAEAEAEAEREKIHGETVRMRLDTGADVTMLSTGDWTAMGRPKLQPSRLTLKSANNEPINFRGCYECNFIIDDHLEYGTCHVADSLSLLGLDWIAQHEPLLRHLMEVKPADGVLQQHMDALIAGIDGTSAYLDDIFVTSRTIGLHNTRLKTEISYVPWVRHQRTRTRLDPEKIKAIQKMPATKDFRKNC</sequence>
<reference evidence="7 8" key="1">
    <citation type="submission" date="2023-08" db="EMBL/GenBank/DDBJ databases">
        <title>A Necator americanus chromosomal reference genome.</title>
        <authorList>
            <person name="Ilik V."/>
            <person name="Petrzelkova K.J."/>
            <person name="Pardy F."/>
            <person name="Fuh T."/>
            <person name="Niatou-Singa F.S."/>
            <person name="Gouil Q."/>
            <person name="Baker L."/>
            <person name="Ritchie M.E."/>
            <person name="Jex A.R."/>
            <person name="Gazzola D."/>
            <person name="Li H."/>
            <person name="Toshio Fujiwara R."/>
            <person name="Zhan B."/>
            <person name="Aroian R.V."/>
            <person name="Pafco B."/>
            <person name="Schwarz E.M."/>
        </authorList>
    </citation>
    <scope>NUCLEOTIDE SEQUENCE [LARGE SCALE GENOMIC DNA]</scope>
    <source>
        <strain evidence="7 8">Aroian</strain>
        <tissue evidence="7">Whole animal</tissue>
    </source>
</reference>
<dbReference type="EMBL" id="JAVFWL010000006">
    <property type="protein sequence ID" value="KAK6767058.1"/>
    <property type="molecule type" value="Genomic_DNA"/>
</dbReference>
<accession>A0ABR1EWU7</accession>
<proteinExistence type="predicted"/>
<keyword evidence="5" id="KW-0378">Hydrolase</keyword>
<dbReference type="InterPro" id="IPR001995">
    <property type="entry name" value="Peptidase_A2_cat"/>
</dbReference>
<name>A0ABR1EWU7_NECAM</name>